<dbReference type="EMBL" id="FQWQ01000001">
    <property type="protein sequence ID" value="SHG88595.1"/>
    <property type="molecule type" value="Genomic_DNA"/>
</dbReference>
<evidence type="ECO:0000313" key="1">
    <source>
        <dbReference type="EMBL" id="SHG88595.1"/>
    </source>
</evidence>
<keyword evidence="2" id="KW-1185">Reference proteome</keyword>
<sequence length="76" mass="8813">MPGFPVGLRKRSFPGDHQLKASTIEFEQVTSKRSPDVTGTEQKLLFSRDIARELSTYPSRWTNLLRKAPLVKWRRV</sequence>
<proteinExistence type="predicted"/>
<organism evidence="1 2">
    <name type="scientific">Chryseolinea serpens</name>
    <dbReference type="NCBI Taxonomy" id="947013"/>
    <lineage>
        <taxon>Bacteria</taxon>
        <taxon>Pseudomonadati</taxon>
        <taxon>Bacteroidota</taxon>
        <taxon>Cytophagia</taxon>
        <taxon>Cytophagales</taxon>
        <taxon>Fulvivirgaceae</taxon>
        <taxon>Chryseolinea</taxon>
    </lineage>
</organism>
<dbReference type="Proteomes" id="UP000184212">
    <property type="component" value="Unassembled WGS sequence"/>
</dbReference>
<dbReference type="AlphaFoldDB" id="A0A1M5NGN5"/>
<gene>
    <name evidence="1" type="ORF">SAMN04488109_2326</name>
</gene>
<accession>A0A1M5NGN5</accession>
<protein>
    <submittedName>
        <fullName evidence="1">Uncharacterized protein</fullName>
    </submittedName>
</protein>
<name>A0A1M5NGN5_9BACT</name>
<evidence type="ECO:0000313" key="2">
    <source>
        <dbReference type="Proteomes" id="UP000184212"/>
    </source>
</evidence>
<reference evidence="1 2" key="1">
    <citation type="submission" date="2016-11" db="EMBL/GenBank/DDBJ databases">
        <authorList>
            <person name="Jaros S."/>
            <person name="Januszkiewicz K."/>
            <person name="Wedrychowicz H."/>
        </authorList>
    </citation>
    <scope>NUCLEOTIDE SEQUENCE [LARGE SCALE GENOMIC DNA]</scope>
    <source>
        <strain evidence="1 2">DSM 24574</strain>
    </source>
</reference>